<dbReference type="Proteomes" id="UP000199315">
    <property type="component" value="Unassembled WGS sequence"/>
</dbReference>
<evidence type="ECO:0000313" key="2">
    <source>
        <dbReference type="Proteomes" id="UP000199315"/>
    </source>
</evidence>
<dbReference type="RefSeq" id="WP_207648918.1">
    <property type="nucleotide sequence ID" value="NZ_FMKA01000057.1"/>
</dbReference>
<sequence length="55" mass="6259">MKDIIEDEKEYKAAVVYVGVNGSDINWGRNISKYAEELFSSGENIKALDMVKINY</sequence>
<gene>
    <name evidence="1" type="ORF">SAMN05421730_10571</name>
</gene>
<dbReference type="EMBL" id="FMKA01000057">
    <property type="protein sequence ID" value="SCP99754.1"/>
    <property type="molecule type" value="Genomic_DNA"/>
</dbReference>
<name>A0A1D3TZ48_9FIRM</name>
<reference evidence="1 2" key="1">
    <citation type="submission" date="2016-09" db="EMBL/GenBank/DDBJ databases">
        <authorList>
            <person name="Capua I."/>
            <person name="De Benedictis P."/>
            <person name="Joannis T."/>
            <person name="Lombin L.H."/>
            <person name="Cattoli G."/>
        </authorList>
    </citation>
    <scope>NUCLEOTIDE SEQUENCE [LARGE SCALE GENOMIC DNA]</scope>
    <source>
        <strain evidence="1 2">GluBS11</strain>
    </source>
</reference>
<dbReference type="AlphaFoldDB" id="A0A1D3TZ48"/>
<proteinExistence type="predicted"/>
<organism evidence="1 2">
    <name type="scientific">Anaerobium acetethylicum</name>
    <dbReference type="NCBI Taxonomy" id="1619234"/>
    <lineage>
        <taxon>Bacteria</taxon>
        <taxon>Bacillati</taxon>
        <taxon>Bacillota</taxon>
        <taxon>Clostridia</taxon>
        <taxon>Lachnospirales</taxon>
        <taxon>Lachnospiraceae</taxon>
        <taxon>Anaerobium</taxon>
    </lineage>
</organism>
<evidence type="ECO:0000313" key="1">
    <source>
        <dbReference type="EMBL" id="SCP99754.1"/>
    </source>
</evidence>
<keyword evidence="2" id="KW-1185">Reference proteome</keyword>
<protein>
    <submittedName>
        <fullName evidence="1">Uncharacterized protein</fullName>
    </submittedName>
</protein>
<accession>A0A1D3TZ48</accession>